<feature type="compositionally biased region" description="Polar residues" evidence="1">
    <location>
        <begin position="49"/>
        <end position="59"/>
    </location>
</feature>
<dbReference type="InterPro" id="IPR009060">
    <property type="entry name" value="UBA-like_sf"/>
</dbReference>
<proteinExistence type="evidence at transcript level"/>
<evidence type="ECO:0000256" key="1">
    <source>
        <dbReference type="SAM" id="MobiDB-lite"/>
    </source>
</evidence>
<name>B8LLR8_PICSI</name>
<feature type="compositionally biased region" description="Basic residues" evidence="1">
    <location>
        <begin position="121"/>
        <end position="135"/>
    </location>
</feature>
<feature type="region of interest" description="Disordered" evidence="1">
    <location>
        <begin position="1"/>
        <end position="140"/>
    </location>
</feature>
<feature type="region of interest" description="Disordered" evidence="1">
    <location>
        <begin position="253"/>
        <end position="299"/>
    </location>
</feature>
<dbReference type="EMBL" id="EF676713">
    <property type="protein sequence ID" value="ABR16598.1"/>
    <property type="molecule type" value="mRNA"/>
</dbReference>
<dbReference type="AlphaFoldDB" id="B8LLR8"/>
<organism evidence="3">
    <name type="scientific">Picea sitchensis</name>
    <name type="common">Sitka spruce</name>
    <name type="synonym">Pinus sitchensis</name>
    <dbReference type="NCBI Taxonomy" id="3332"/>
    <lineage>
        <taxon>Eukaryota</taxon>
        <taxon>Viridiplantae</taxon>
        <taxon>Streptophyta</taxon>
        <taxon>Embryophyta</taxon>
        <taxon>Tracheophyta</taxon>
        <taxon>Spermatophyta</taxon>
        <taxon>Pinopsida</taxon>
        <taxon>Pinidae</taxon>
        <taxon>Conifers I</taxon>
        <taxon>Pinales</taxon>
        <taxon>Pinaceae</taxon>
        <taxon>Picea</taxon>
    </lineage>
</organism>
<feature type="compositionally biased region" description="Basic and acidic residues" evidence="1">
    <location>
        <begin position="8"/>
        <end position="20"/>
    </location>
</feature>
<feature type="compositionally biased region" description="Polar residues" evidence="1">
    <location>
        <begin position="24"/>
        <end position="40"/>
    </location>
</feature>
<protein>
    <recommendedName>
        <fullName evidence="2">UBA domain-containing protein</fullName>
    </recommendedName>
</protein>
<sequence>MSPAVKSKSKEKSSGKDQKVSSKHVLTNGGTSATAYNPESHTFHMLDSVTVSSGASSHNGRFKNRDDIDDNSGSHATNTDCDSLSNNGSCSGESEDQKDKNGTGRSENPPGLIGGNDRREKIRHKNERKHQRQKEKRAQELRDRCTGYLMSRKLEVLSQQLVAMGFTSECATNALMLNEGRVEDSVNWLLEGGAGHVNEDQSTAGNLKIDISEELAHIAGMEIKYKCPRAEVERIIVGCEGDLEKAAEILRGRRQEVSPSKGEDKMASSVTKATKDIPGNSNRQSATPAQPPSQRGNLIQVKNIITVPLSYHQRREEKDFNYAKGKTQATPSRVAASEGTIKSTQPLRRVQAKGEWQRPPSPAEKKVPVPISWPSSTSAPSVSYPVINNVQVGNSTKTVPVEIRHRTGGSDIKAVQVTAREPVVVMQRPQSSYTTQLPVASVGVSSASLILPSSGWNGNYVDSSVPSNFQYNNGSTGTDHLKGVTVGKVPVGISAKGIADFQGHFQPYLSSSVDSVTAGWSSGQMGFGSSDTSMPSSTLLSPLNVSNSSSGPFTVWGPAVTGSSADWSMGSMVNCDYTNIDWSVTPSPSSPQDSSSIGFSRGFPSMGKLGDNVNCEGSLQHLSVASSQSEDNSGCYDIWLGSKGRDNNTGIGLQEKTVNESGNATSSVVFHEWTTPFAGKDLFSLPRQLVPTPPL</sequence>
<feature type="compositionally biased region" description="Basic and acidic residues" evidence="1">
    <location>
        <begin position="253"/>
        <end position="266"/>
    </location>
</feature>
<dbReference type="SUPFAM" id="SSF46934">
    <property type="entry name" value="UBA-like"/>
    <property type="match status" value="1"/>
</dbReference>
<dbReference type="InterPro" id="IPR015940">
    <property type="entry name" value="UBA"/>
</dbReference>
<reference evidence="3" key="1">
    <citation type="submission" date="2007-06" db="EMBL/GenBank/DDBJ databases">
        <title>Full length cDNA sequences from Sitka Spruce (Picea sitchensis).</title>
        <authorList>
            <person name="Ralph S.G."/>
            <person name="Chun H.E."/>
            <person name="Liao N."/>
            <person name="Ali J."/>
            <person name="Reid K."/>
            <person name="Kolosova N."/>
            <person name="Cooper N."/>
            <person name="Cullis C."/>
            <person name="Jancsik S."/>
            <person name="Moore R."/>
            <person name="Mayo M."/>
            <person name="Wagner S."/>
            <person name="Holt R.A."/>
            <person name="Jones S.J.M."/>
            <person name="Marra M.A."/>
            <person name="Ritland C.E."/>
            <person name="Ritland K."/>
            <person name="Bohlmann J."/>
        </authorList>
    </citation>
    <scope>NUCLEOTIDE SEQUENCE</scope>
    <source>
        <tissue evidence="3">Green portion of the leader tissue</tissue>
    </source>
</reference>
<dbReference type="Gene3D" id="1.10.8.10">
    <property type="entry name" value="DNA helicase RuvA subunit, C-terminal domain"/>
    <property type="match status" value="1"/>
</dbReference>
<feature type="region of interest" description="Disordered" evidence="1">
    <location>
        <begin position="320"/>
        <end position="371"/>
    </location>
</feature>
<evidence type="ECO:0000259" key="2">
    <source>
        <dbReference type="PROSITE" id="PS50030"/>
    </source>
</evidence>
<feature type="compositionally biased region" description="Polar residues" evidence="1">
    <location>
        <begin position="279"/>
        <end position="297"/>
    </location>
</feature>
<feature type="compositionally biased region" description="Polar residues" evidence="1">
    <location>
        <begin position="71"/>
        <end position="92"/>
    </location>
</feature>
<dbReference type="PANTHER" id="PTHR35294">
    <property type="entry name" value="UBIQUITIN-ASSOCIATED/TRANSLATION ELONGATION FACTOR EF1B PROTEIN"/>
    <property type="match status" value="1"/>
</dbReference>
<dbReference type="PANTHER" id="PTHR35294:SF1">
    <property type="entry name" value="OS05G0409000 PROTEIN"/>
    <property type="match status" value="1"/>
</dbReference>
<dbReference type="PROSITE" id="PS50030">
    <property type="entry name" value="UBA"/>
    <property type="match status" value="1"/>
</dbReference>
<evidence type="ECO:0000313" key="3">
    <source>
        <dbReference type="EMBL" id="ABR16598.1"/>
    </source>
</evidence>
<accession>B8LLR8</accession>
<feature type="domain" description="UBA" evidence="2">
    <location>
        <begin position="151"/>
        <end position="192"/>
    </location>
</feature>